<dbReference type="GeneID" id="42005168"/>
<dbReference type="PANTHER" id="PTHR42791:SF1">
    <property type="entry name" value="N-ACETYLTRANSFERASE DOMAIN-CONTAINING PROTEIN"/>
    <property type="match status" value="1"/>
</dbReference>
<protein>
    <recommendedName>
        <fullName evidence="3">N-acetyltransferase domain-containing protein</fullName>
    </recommendedName>
</protein>
<dbReference type="Proteomes" id="UP000319731">
    <property type="component" value="Unassembled WGS sequence"/>
</dbReference>
<dbReference type="EMBL" id="QEAO01000023">
    <property type="protein sequence ID" value="TPX33091.1"/>
    <property type="molecule type" value="Genomic_DNA"/>
</dbReference>
<dbReference type="PANTHER" id="PTHR42791">
    <property type="entry name" value="GNAT FAMILY ACETYLTRANSFERASE"/>
    <property type="match status" value="1"/>
</dbReference>
<keyword evidence="2" id="KW-1185">Reference proteome</keyword>
<dbReference type="SUPFAM" id="SSF55729">
    <property type="entry name" value="Acyl-CoA N-acyltransferases (Nat)"/>
    <property type="match status" value="1"/>
</dbReference>
<dbReference type="STRING" id="1806994.A0A507C0Z4"/>
<comment type="caution">
    <text evidence="1">The sequence shown here is derived from an EMBL/GenBank/DDBJ whole genome shotgun (WGS) entry which is preliminary data.</text>
</comment>
<reference evidence="1 2" key="1">
    <citation type="journal article" date="2019" name="Sci. Rep.">
        <title>Comparative genomics of chytrid fungi reveal insights into the obligate biotrophic and pathogenic lifestyle of Synchytrium endobioticum.</title>
        <authorList>
            <person name="van de Vossenberg B.T.L.H."/>
            <person name="Warris S."/>
            <person name="Nguyen H.D.T."/>
            <person name="van Gent-Pelzer M.P.E."/>
            <person name="Joly D.L."/>
            <person name="van de Geest H.C."/>
            <person name="Bonants P.J.M."/>
            <person name="Smith D.S."/>
            <person name="Levesque C.A."/>
            <person name="van der Lee T.A.J."/>
        </authorList>
    </citation>
    <scope>NUCLEOTIDE SEQUENCE [LARGE SCALE GENOMIC DNA]</scope>
    <source>
        <strain evidence="1 2">JEL517</strain>
    </source>
</reference>
<dbReference type="OrthoDB" id="196847at2759"/>
<evidence type="ECO:0008006" key="3">
    <source>
        <dbReference type="Google" id="ProtNLM"/>
    </source>
</evidence>
<dbReference type="Gene3D" id="3.40.630.30">
    <property type="match status" value="1"/>
</dbReference>
<gene>
    <name evidence="1" type="ORF">SmJEL517_g03943</name>
</gene>
<organism evidence="1 2">
    <name type="scientific">Synchytrium microbalum</name>
    <dbReference type="NCBI Taxonomy" id="1806994"/>
    <lineage>
        <taxon>Eukaryota</taxon>
        <taxon>Fungi</taxon>
        <taxon>Fungi incertae sedis</taxon>
        <taxon>Chytridiomycota</taxon>
        <taxon>Chytridiomycota incertae sedis</taxon>
        <taxon>Chytridiomycetes</taxon>
        <taxon>Synchytriales</taxon>
        <taxon>Synchytriaceae</taxon>
        <taxon>Synchytrium</taxon>
    </lineage>
</organism>
<dbReference type="InterPro" id="IPR016181">
    <property type="entry name" value="Acyl_CoA_acyltransferase"/>
</dbReference>
<dbReference type="AlphaFoldDB" id="A0A507C0Z4"/>
<dbReference type="InterPro" id="IPR052523">
    <property type="entry name" value="Trichothecene_AcTrans"/>
</dbReference>
<sequence length="223" mass="25466">MAEDTKPQLKGNLIKENPNLDAALTTLVEAFYDDPASAYFRRGLKGKRLERYNKVFFAGFARVTALQGMLYEVDNYSNICMWFPPHISLDSNMFATGLLFDILQIPFKVTARSMFNYSPKADKAKAKYFKSIDYDYKTKGLYYLLMTGTRNDKRGKGLLKYNMLPVLEKADEEGVACYLESSKPSNIPIYERFGFKVVDNFELKDKFATVPIACMARLPPVKS</sequence>
<proteinExistence type="predicted"/>
<name>A0A507C0Z4_9FUNG</name>
<evidence type="ECO:0000313" key="1">
    <source>
        <dbReference type="EMBL" id="TPX33091.1"/>
    </source>
</evidence>
<dbReference type="RefSeq" id="XP_031024163.1">
    <property type="nucleotide sequence ID" value="XM_031169871.1"/>
</dbReference>
<accession>A0A507C0Z4</accession>
<evidence type="ECO:0000313" key="2">
    <source>
        <dbReference type="Proteomes" id="UP000319731"/>
    </source>
</evidence>